<feature type="region of interest" description="Disordered" evidence="1">
    <location>
        <begin position="464"/>
        <end position="499"/>
    </location>
</feature>
<name>A0A8H5MSH5_9HYPO</name>
<keyword evidence="3" id="KW-1185">Reference proteome</keyword>
<dbReference type="Proteomes" id="UP000522262">
    <property type="component" value="Unassembled WGS sequence"/>
</dbReference>
<dbReference type="PANTHER" id="PTHR14187">
    <property type="entry name" value="ALPHA KINASE/ELONGATION FACTOR 2 KINASE"/>
    <property type="match status" value="1"/>
</dbReference>
<evidence type="ECO:0000313" key="2">
    <source>
        <dbReference type="EMBL" id="KAF5540741.1"/>
    </source>
</evidence>
<feature type="compositionally biased region" description="Polar residues" evidence="1">
    <location>
        <begin position="486"/>
        <end position="499"/>
    </location>
</feature>
<dbReference type="AlphaFoldDB" id="A0A8H5MSH5"/>
<gene>
    <name evidence="2" type="ORF">FMEXI_8237</name>
</gene>
<dbReference type="InterPro" id="IPR011990">
    <property type="entry name" value="TPR-like_helical_dom_sf"/>
</dbReference>
<reference evidence="2 3" key="1">
    <citation type="submission" date="2020-05" db="EMBL/GenBank/DDBJ databases">
        <title>Identification and distribution of gene clusters putatively required for synthesis of sphingolipid metabolism inhibitors in phylogenetically diverse species of the filamentous fungus Fusarium.</title>
        <authorList>
            <person name="Kim H.-S."/>
            <person name="Busman M."/>
            <person name="Brown D.W."/>
            <person name="Divon H."/>
            <person name="Uhlig S."/>
            <person name="Proctor R.H."/>
        </authorList>
    </citation>
    <scope>NUCLEOTIDE SEQUENCE [LARGE SCALE GENOMIC DNA]</scope>
    <source>
        <strain evidence="2 3">NRRL 53147</strain>
    </source>
</reference>
<dbReference type="CDD" id="cd10170">
    <property type="entry name" value="ASKHA_NBD_HSP70"/>
    <property type="match status" value="1"/>
</dbReference>
<accession>A0A8H5MSH5</accession>
<evidence type="ECO:0000313" key="3">
    <source>
        <dbReference type="Proteomes" id="UP000522262"/>
    </source>
</evidence>
<organism evidence="2 3">
    <name type="scientific">Fusarium mexicanum</name>
    <dbReference type="NCBI Taxonomy" id="751941"/>
    <lineage>
        <taxon>Eukaryota</taxon>
        <taxon>Fungi</taxon>
        <taxon>Dikarya</taxon>
        <taxon>Ascomycota</taxon>
        <taxon>Pezizomycotina</taxon>
        <taxon>Sordariomycetes</taxon>
        <taxon>Hypocreomycetidae</taxon>
        <taxon>Hypocreales</taxon>
        <taxon>Nectriaceae</taxon>
        <taxon>Fusarium</taxon>
        <taxon>Fusarium fujikuroi species complex</taxon>
    </lineage>
</organism>
<evidence type="ECO:0000256" key="1">
    <source>
        <dbReference type="SAM" id="MobiDB-lite"/>
    </source>
</evidence>
<comment type="caution">
    <text evidence="2">The sequence shown here is derived from an EMBL/GenBank/DDBJ whole genome shotgun (WGS) entry which is preliminary data.</text>
</comment>
<dbReference type="EMBL" id="JAAOAM010000189">
    <property type="protein sequence ID" value="KAF5540741.1"/>
    <property type="molecule type" value="Genomic_DNA"/>
</dbReference>
<dbReference type="PANTHER" id="PTHR14187:SF79">
    <property type="entry name" value="HSP70 FAMILY PROTEIN (AFU_ORTHOLOGUE AFUA_1G15200)"/>
    <property type="match status" value="1"/>
</dbReference>
<protein>
    <recommendedName>
        <fullName evidence="4">Fungal N-terminal domain-containing protein</fullName>
    </recommendedName>
</protein>
<sequence>MDPLSIASGAAGLAISCATIAKTLYTWIDDTVDVDENVSNLLEEVSILSRVLESVSNASGRVPQAVVAEIDPGNALWGSIGATLDDIKSTFNKLNQLMAELEKTNLFSRGFLRKPTKQIKFSLRSKDITVYKDRIKSYNTAMTSAFQMINVNSSQDSVFKVLSGLESQLRLVEVALRTSSSASPGPSSGHEEDDRATQHLQQFVQVAKNFHSSASTILREGPRSTVWGGSIMGNPLTEAQTSMIEKWIPSPVDEEPDPDSDSETEFARRFEELAIKNEADGDHAKAEQFYRGAIEHGESSSRPVSDITAMKIRLAYACMRQEKWTEADEVISPIAFERKTNDILVYHGTHALALAYLDDSKLEEAERCCKRALWGKRKVFGKDDWRCWETLNLLVRICKARGKMMEAEVHQSFIPSHAIVARGQGALAYLDRSVRSLNRPSNDSDAVPQTRQPLDFQQEYPQSQPYTTAASGPVPSAGRFQYPKTFGSQYTSPSTPNSHQGMVRYPIQHRQTRSNGESSSTPAISRKAIGQPDPILSTMHRPESMGSYSQQQQLEQPGRSTNLWYGHNTDMSGFRLALPLQPPLHSTGAYPQPTHGANSYEQQGYQSPLPLSPYGTAPVAAPEPRCQIFVSIDFMNIDGASTSVAYVVNDLKNPISELLREWPGAGSYSKSSVPTVIYYDLYNKVVGWGHDIANAIGPTGHPKSGVQKVERLPLILVQETEEYIPLPGIPPGLNAVDVSADFLYEVRRALKTQLQQRIGSKFLENEQRIHWIFTSLEIWANKDKTLWKRALQRAGYLRDENDTRLSFVSEAEASIHDAILRYSLSQETQSPFIFANFGKNIVHMSACVRSVLKAASPFFASQLMSSKNLGPALITQNFAEIARTRVRRMRLPDGSRIANKVYTKCVSEFEERIMSEFRNNGQEWDIDVAIETEFLEAGIKGGYMTYTNGEILSCFQPVMDDITAMMAYTIGEVLKSCNSIEGIILGGEFCTSEYLLREIKLKLPENLRNKVYPPMEPATQVVTGAAHLGLSRYLARGHRYV</sequence>
<dbReference type="Gene3D" id="1.25.40.10">
    <property type="entry name" value="Tetratricopeptide repeat domain"/>
    <property type="match status" value="1"/>
</dbReference>
<evidence type="ECO:0008006" key="4">
    <source>
        <dbReference type="Google" id="ProtNLM"/>
    </source>
</evidence>
<dbReference type="Gene3D" id="3.30.420.40">
    <property type="match status" value="1"/>
</dbReference>
<proteinExistence type="predicted"/>
<dbReference type="SUPFAM" id="SSF48452">
    <property type="entry name" value="TPR-like"/>
    <property type="match status" value="1"/>
</dbReference>